<dbReference type="Pfam" id="PF00300">
    <property type="entry name" value="His_Phos_1"/>
    <property type="match status" value="1"/>
</dbReference>
<evidence type="ECO:0000313" key="2">
    <source>
        <dbReference type="Proteomes" id="UP000651482"/>
    </source>
</evidence>
<sequence>MNLYIVRHAEPDYAVDSLTEKGWREAALLGKRLAKIAPASYYVSPLGRAKDTASFTLRAAQATAEEKSWLHEFDYGYRVSHRGHPAPIAWDVLPADWAQDPVYYDRERWSTGPLYRDSGIRAAFDAVGDGLDALLKTHGYVRDGHLYRAERPNRENLILFCHFGVECVLLAHLLGLSPVPLWHFAVALPSSVTILSTEERQAGTAVFRMSRFGDLSHLEAAGEPASFYARYPELYTEADEHR</sequence>
<dbReference type="PANTHER" id="PTHR48100">
    <property type="entry name" value="BROAD-SPECIFICITY PHOSPHATASE YOR283W-RELATED"/>
    <property type="match status" value="1"/>
</dbReference>
<comment type="caution">
    <text evidence="1">The sequence shown here is derived from an EMBL/GenBank/DDBJ whole genome shotgun (WGS) entry which is preliminary data.</text>
</comment>
<dbReference type="AlphaFoldDB" id="A0A926D8I1"/>
<dbReference type="CDD" id="cd07067">
    <property type="entry name" value="HP_PGM_like"/>
    <property type="match status" value="1"/>
</dbReference>
<evidence type="ECO:0000313" key="1">
    <source>
        <dbReference type="EMBL" id="MBC8533186.1"/>
    </source>
</evidence>
<organism evidence="1 2">
    <name type="scientific">Yeguia hominis</name>
    <dbReference type="NCBI Taxonomy" id="2763662"/>
    <lineage>
        <taxon>Bacteria</taxon>
        <taxon>Bacillati</taxon>
        <taxon>Bacillota</taxon>
        <taxon>Clostridia</taxon>
        <taxon>Eubacteriales</taxon>
        <taxon>Yeguiaceae</taxon>
        <taxon>Yeguia</taxon>
    </lineage>
</organism>
<gene>
    <name evidence="1" type="ORF">IAG03_04045</name>
</gene>
<dbReference type="InterPro" id="IPR013078">
    <property type="entry name" value="His_Pase_superF_clade-1"/>
</dbReference>
<dbReference type="RefSeq" id="WP_249318535.1">
    <property type="nucleotide sequence ID" value="NZ_JACRSN010000004.1"/>
</dbReference>
<keyword evidence="2" id="KW-1185">Reference proteome</keyword>
<protein>
    <submittedName>
        <fullName evidence="1">Histidine phosphatase family protein</fullName>
    </submittedName>
</protein>
<dbReference type="InterPro" id="IPR029033">
    <property type="entry name" value="His_PPase_superfam"/>
</dbReference>
<dbReference type="InterPro" id="IPR050275">
    <property type="entry name" value="PGM_Phosphatase"/>
</dbReference>
<dbReference type="Gene3D" id="3.40.50.1240">
    <property type="entry name" value="Phosphoglycerate mutase-like"/>
    <property type="match status" value="1"/>
</dbReference>
<dbReference type="SMART" id="SM00855">
    <property type="entry name" value="PGAM"/>
    <property type="match status" value="1"/>
</dbReference>
<dbReference type="EMBL" id="JACRSN010000004">
    <property type="protein sequence ID" value="MBC8533186.1"/>
    <property type="molecule type" value="Genomic_DNA"/>
</dbReference>
<accession>A0A926D8I1</accession>
<name>A0A926D8I1_9FIRM</name>
<dbReference type="GO" id="GO:0016791">
    <property type="term" value="F:phosphatase activity"/>
    <property type="evidence" value="ECO:0007669"/>
    <property type="project" value="TreeGrafter"/>
</dbReference>
<dbReference type="SUPFAM" id="SSF53254">
    <property type="entry name" value="Phosphoglycerate mutase-like"/>
    <property type="match status" value="1"/>
</dbReference>
<dbReference type="Proteomes" id="UP000651482">
    <property type="component" value="Unassembled WGS sequence"/>
</dbReference>
<proteinExistence type="predicted"/>
<reference evidence="1" key="1">
    <citation type="submission" date="2020-08" db="EMBL/GenBank/DDBJ databases">
        <title>Genome public.</title>
        <authorList>
            <person name="Liu C."/>
            <person name="Sun Q."/>
        </authorList>
    </citation>
    <scope>NUCLEOTIDE SEQUENCE</scope>
    <source>
        <strain evidence="1">NSJ-40</strain>
    </source>
</reference>